<feature type="transmembrane region" description="Helical" evidence="1">
    <location>
        <begin position="12"/>
        <end position="32"/>
    </location>
</feature>
<proteinExistence type="predicted"/>
<reference evidence="2 3" key="1">
    <citation type="submission" date="2022-05" db="EMBL/GenBank/DDBJ databases">
        <title>Genome Sequencing of Bee-Associated Microbes.</title>
        <authorList>
            <person name="Dunlap C."/>
        </authorList>
    </citation>
    <scope>NUCLEOTIDE SEQUENCE [LARGE SCALE GENOMIC DNA]</scope>
    <source>
        <strain evidence="2 3">NRRL B-14421</strain>
    </source>
</reference>
<sequence>MKTTLSERLGGLSCVVSGVLLFLAHVLNLGASNSPGTVLGQTLVLSAHLLLVFAFFWLYTAYGSQIGLLGLLGMISGIVGTILVTGIVFVEVAGASGKQVDAVFETSITRNLHTFGPLLFVLGMILFGLSFLRRKALPRGGGILLIVGTMVFASGSLAGDAEALISTLGAAFTGAGFVWLGMSSLKK</sequence>
<protein>
    <submittedName>
        <fullName evidence="2">Uncharacterized protein</fullName>
    </submittedName>
</protein>
<gene>
    <name evidence="2" type="ORF">M5X19_30890</name>
</gene>
<keyword evidence="3" id="KW-1185">Reference proteome</keyword>
<evidence type="ECO:0000313" key="2">
    <source>
        <dbReference type="EMBL" id="MCY9697234.1"/>
    </source>
</evidence>
<feature type="transmembrane region" description="Helical" evidence="1">
    <location>
        <begin position="112"/>
        <end position="132"/>
    </location>
</feature>
<dbReference type="EMBL" id="JAMDMX010000131">
    <property type="protein sequence ID" value="MCY9697234.1"/>
    <property type="molecule type" value="Genomic_DNA"/>
</dbReference>
<name>A0ABT4GLZ6_9BACL</name>
<feature type="transmembrane region" description="Helical" evidence="1">
    <location>
        <begin position="38"/>
        <end position="59"/>
    </location>
</feature>
<keyword evidence="1" id="KW-0472">Membrane</keyword>
<accession>A0ABT4GLZ6</accession>
<feature type="transmembrane region" description="Helical" evidence="1">
    <location>
        <begin position="163"/>
        <end position="182"/>
    </location>
</feature>
<dbReference type="RefSeq" id="WP_029198850.1">
    <property type="nucleotide sequence ID" value="NZ_JAMDMW010000226.1"/>
</dbReference>
<dbReference type="Proteomes" id="UP001527099">
    <property type="component" value="Unassembled WGS sequence"/>
</dbReference>
<feature type="transmembrane region" description="Helical" evidence="1">
    <location>
        <begin position="139"/>
        <end position="157"/>
    </location>
</feature>
<keyword evidence="1" id="KW-0812">Transmembrane</keyword>
<comment type="caution">
    <text evidence="2">The sequence shown here is derived from an EMBL/GenBank/DDBJ whole genome shotgun (WGS) entry which is preliminary data.</text>
</comment>
<feature type="transmembrane region" description="Helical" evidence="1">
    <location>
        <begin position="66"/>
        <end position="92"/>
    </location>
</feature>
<evidence type="ECO:0000313" key="3">
    <source>
        <dbReference type="Proteomes" id="UP001527099"/>
    </source>
</evidence>
<organism evidence="2 3">
    <name type="scientific">Paenibacillus alginolyticus</name>
    <dbReference type="NCBI Taxonomy" id="59839"/>
    <lineage>
        <taxon>Bacteria</taxon>
        <taxon>Bacillati</taxon>
        <taxon>Bacillota</taxon>
        <taxon>Bacilli</taxon>
        <taxon>Bacillales</taxon>
        <taxon>Paenibacillaceae</taxon>
        <taxon>Paenibacillus</taxon>
    </lineage>
</organism>
<evidence type="ECO:0000256" key="1">
    <source>
        <dbReference type="SAM" id="Phobius"/>
    </source>
</evidence>
<keyword evidence="1" id="KW-1133">Transmembrane helix</keyword>